<evidence type="ECO:0000256" key="2">
    <source>
        <dbReference type="ARBA" id="ARBA00022840"/>
    </source>
</evidence>
<dbReference type="InterPro" id="IPR003593">
    <property type="entry name" value="AAA+_ATPase"/>
</dbReference>
<dbReference type="PRINTS" id="PR01590">
    <property type="entry name" value="HTHFIS"/>
</dbReference>
<dbReference type="Gene3D" id="1.10.8.60">
    <property type="match status" value="1"/>
</dbReference>
<feature type="domain" description="Response regulatory" evidence="8">
    <location>
        <begin position="4"/>
        <end position="119"/>
    </location>
</feature>
<dbReference type="GO" id="GO:0006355">
    <property type="term" value="P:regulation of DNA-templated transcription"/>
    <property type="evidence" value="ECO:0007669"/>
    <property type="project" value="InterPro"/>
</dbReference>
<dbReference type="AlphaFoldDB" id="A0A7V2ZLR2"/>
<dbReference type="PROSITE" id="PS00676">
    <property type="entry name" value="SIGMA54_INTERACT_2"/>
    <property type="match status" value="1"/>
</dbReference>
<keyword evidence="2" id="KW-0067">ATP-binding</keyword>
<dbReference type="InterPro" id="IPR002197">
    <property type="entry name" value="HTH_Fis"/>
</dbReference>
<dbReference type="EMBL" id="DSUJ01000011">
    <property type="protein sequence ID" value="HFI92339.1"/>
    <property type="molecule type" value="Genomic_DNA"/>
</dbReference>
<dbReference type="SUPFAM" id="SSF52540">
    <property type="entry name" value="P-loop containing nucleoside triphosphate hydrolases"/>
    <property type="match status" value="1"/>
</dbReference>
<evidence type="ECO:0000256" key="3">
    <source>
        <dbReference type="ARBA" id="ARBA00023015"/>
    </source>
</evidence>
<name>A0A7V2ZLR2_9BACT</name>
<evidence type="ECO:0000259" key="7">
    <source>
        <dbReference type="PROSITE" id="PS50045"/>
    </source>
</evidence>
<dbReference type="InterPro" id="IPR058031">
    <property type="entry name" value="AAA_lid_NorR"/>
</dbReference>
<dbReference type="PROSITE" id="PS50110">
    <property type="entry name" value="RESPONSE_REGULATORY"/>
    <property type="match status" value="1"/>
</dbReference>
<evidence type="ECO:0000313" key="9">
    <source>
        <dbReference type="EMBL" id="HFI92339.1"/>
    </source>
</evidence>
<dbReference type="SUPFAM" id="SSF46689">
    <property type="entry name" value="Homeodomain-like"/>
    <property type="match status" value="1"/>
</dbReference>
<dbReference type="PANTHER" id="PTHR32071">
    <property type="entry name" value="TRANSCRIPTIONAL REGULATORY PROTEIN"/>
    <property type="match status" value="1"/>
</dbReference>
<dbReference type="Pfam" id="PF02954">
    <property type="entry name" value="HTH_8"/>
    <property type="match status" value="1"/>
</dbReference>
<dbReference type="FunFam" id="3.40.50.300:FF:000006">
    <property type="entry name" value="DNA-binding transcriptional regulator NtrC"/>
    <property type="match status" value="1"/>
</dbReference>
<feature type="domain" description="Sigma-54 factor interaction" evidence="7">
    <location>
        <begin position="149"/>
        <end position="378"/>
    </location>
</feature>
<dbReference type="InterPro" id="IPR025943">
    <property type="entry name" value="Sigma_54_int_dom_ATP-bd_2"/>
</dbReference>
<evidence type="ECO:0000259" key="8">
    <source>
        <dbReference type="PROSITE" id="PS50110"/>
    </source>
</evidence>
<dbReference type="PROSITE" id="PS50045">
    <property type="entry name" value="SIGMA54_INTERACT_4"/>
    <property type="match status" value="1"/>
</dbReference>
<dbReference type="PROSITE" id="PS00688">
    <property type="entry name" value="SIGMA54_INTERACT_3"/>
    <property type="match status" value="1"/>
</dbReference>
<keyword evidence="1" id="KW-0547">Nucleotide-binding</keyword>
<dbReference type="InterPro" id="IPR027417">
    <property type="entry name" value="P-loop_NTPase"/>
</dbReference>
<dbReference type="RefSeq" id="WP_304144526.1">
    <property type="nucleotide sequence ID" value="NZ_JAOAIE010000042.1"/>
</dbReference>
<dbReference type="InterPro" id="IPR011006">
    <property type="entry name" value="CheY-like_superfamily"/>
</dbReference>
<dbReference type="Pfam" id="PF00072">
    <property type="entry name" value="Response_reg"/>
    <property type="match status" value="1"/>
</dbReference>
<evidence type="ECO:0000256" key="6">
    <source>
        <dbReference type="PROSITE-ProRule" id="PRU00169"/>
    </source>
</evidence>
<dbReference type="GO" id="GO:0005524">
    <property type="term" value="F:ATP binding"/>
    <property type="evidence" value="ECO:0007669"/>
    <property type="project" value="UniProtKB-KW"/>
</dbReference>
<dbReference type="PROSITE" id="PS00675">
    <property type="entry name" value="SIGMA54_INTERACT_1"/>
    <property type="match status" value="1"/>
</dbReference>
<dbReference type="Gene3D" id="1.10.10.60">
    <property type="entry name" value="Homeodomain-like"/>
    <property type="match status" value="1"/>
</dbReference>
<reference evidence="9" key="1">
    <citation type="journal article" date="2020" name="mSystems">
        <title>Genome- and Community-Level Interaction Insights into Carbon Utilization and Element Cycling Functions of Hydrothermarchaeota in Hydrothermal Sediment.</title>
        <authorList>
            <person name="Zhou Z."/>
            <person name="Liu Y."/>
            <person name="Xu W."/>
            <person name="Pan J."/>
            <person name="Luo Z.H."/>
            <person name="Li M."/>
        </authorList>
    </citation>
    <scope>NUCLEOTIDE SEQUENCE [LARGE SCALE GENOMIC DNA]</scope>
    <source>
        <strain evidence="9">SpSt-479</strain>
    </source>
</reference>
<dbReference type="SMART" id="SM00448">
    <property type="entry name" value="REC"/>
    <property type="match status" value="1"/>
</dbReference>
<dbReference type="GO" id="GO:0000160">
    <property type="term" value="P:phosphorelay signal transduction system"/>
    <property type="evidence" value="ECO:0007669"/>
    <property type="project" value="InterPro"/>
</dbReference>
<dbReference type="InterPro" id="IPR009057">
    <property type="entry name" value="Homeodomain-like_sf"/>
</dbReference>
<dbReference type="CDD" id="cd00009">
    <property type="entry name" value="AAA"/>
    <property type="match status" value="1"/>
</dbReference>
<dbReference type="InterPro" id="IPR025944">
    <property type="entry name" value="Sigma_54_int_dom_CS"/>
</dbReference>
<gene>
    <name evidence="9" type="ORF">ENS31_12555</name>
</gene>
<keyword evidence="4" id="KW-0238">DNA-binding</keyword>
<dbReference type="InterPro" id="IPR001789">
    <property type="entry name" value="Sig_transdc_resp-reg_receiver"/>
</dbReference>
<dbReference type="Pfam" id="PF00158">
    <property type="entry name" value="Sigma54_activat"/>
    <property type="match status" value="1"/>
</dbReference>
<dbReference type="GO" id="GO:0043565">
    <property type="term" value="F:sequence-specific DNA binding"/>
    <property type="evidence" value="ECO:0007669"/>
    <property type="project" value="InterPro"/>
</dbReference>
<sequence>MNNTILIVDDEISYLELLKSILEQEGYENVIAESNPLNVENILDNNDVDLILLDIYMPEMSGLELLERIYPKHPDIPVIIVTAVDDKNLAMKAVEFGAYEFIVKPPETERLFLTIKRALNYKLLEKERDVLRNNLLEVKSEPKQRYDEIIASSDLMSKVFNLVEIFAPTDEIILITGETGTGKDLIAKKIHQLSSRRDKPFVAVNMASISGTLFESELFGHLKGSFTGAISDKQGYFEAANGGTIFLDEIGELPKELQGKLLRVIQYNEIYRIGSSQPIKLDIRIIAATNKDLLEEVQKGNFRADLYYRLNRGYIYLPPLRKRGEDIILLANHFIKIANQKYDKNILGLSRRAINQLRHYTFPGNVRELENIIFNSVMKNEDNQKLEYVELPKEFMAKKAEESLSNLVSIEEMERNHILYVLSQVDNNITKAATILGLSERTLQRKLKKIKESL</sequence>
<organism evidence="9">
    <name type="scientific">Ignavibacterium album</name>
    <dbReference type="NCBI Taxonomy" id="591197"/>
    <lineage>
        <taxon>Bacteria</taxon>
        <taxon>Pseudomonadati</taxon>
        <taxon>Ignavibacteriota</taxon>
        <taxon>Ignavibacteria</taxon>
        <taxon>Ignavibacteriales</taxon>
        <taxon>Ignavibacteriaceae</taxon>
        <taxon>Ignavibacterium</taxon>
    </lineage>
</organism>
<proteinExistence type="predicted"/>
<dbReference type="Pfam" id="PF25601">
    <property type="entry name" value="AAA_lid_14"/>
    <property type="match status" value="1"/>
</dbReference>
<evidence type="ECO:0000256" key="4">
    <source>
        <dbReference type="ARBA" id="ARBA00023125"/>
    </source>
</evidence>
<dbReference type="Gene3D" id="3.40.50.300">
    <property type="entry name" value="P-loop containing nucleotide triphosphate hydrolases"/>
    <property type="match status" value="1"/>
</dbReference>
<dbReference type="InterPro" id="IPR002078">
    <property type="entry name" value="Sigma_54_int"/>
</dbReference>
<keyword evidence="3" id="KW-0805">Transcription regulation</keyword>
<evidence type="ECO:0000256" key="1">
    <source>
        <dbReference type="ARBA" id="ARBA00022741"/>
    </source>
</evidence>
<accession>A0A7V2ZLR2</accession>
<dbReference type="SMART" id="SM00382">
    <property type="entry name" value="AAA"/>
    <property type="match status" value="1"/>
</dbReference>
<keyword evidence="6" id="KW-0597">Phosphoprotein</keyword>
<keyword evidence="5" id="KW-0804">Transcription</keyword>
<evidence type="ECO:0000256" key="5">
    <source>
        <dbReference type="ARBA" id="ARBA00023163"/>
    </source>
</evidence>
<dbReference type="InterPro" id="IPR025662">
    <property type="entry name" value="Sigma_54_int_dom_ATP-bd_1"/>
</dbReference>
<protein>
    <submittedName>
        <fullName evidence="9">Sigma-54-dependent Fis family transcriptional regulator</fullName>
    </submittedName>
</protein>
<dbReference type="SUPFAM" id="SSF52172">
    <property type="entry name" value="CheY-like"/>
    <property type="match status" value="1"/>
</dbReference>
<dbReference type="Gene3D" id="3.40.50.2300">
    <property type="match status" value="1"/>
</dbReference>
<comment type="caution">
    <text evidence="9">The sequence shown here is derived from an EMBL/GenBank/DDBJ whole genome shotgun (WGS) entry which is preliminary data.</text>
</comment>
<feature type="modified residue" description="4-aspartylphosphate" evidence="6">
    <location>
        <position position="54"/>
    </location>
</feature>